<feature type="domain" description="DUF4209" evidence="1">
    <location>
        <begin position="1"/>
        <end position="38"/>
    </location>
</feature>
<evidence type="ECO:0000259" key="1">
    <source>
        <dbReference type="Pfam" id="PF13910"/>
    </source>
</evidence>
<name>A0AAW2Z218_9EUKA</name>
<dbReference type="InterPro" id="IPR039635">
    <property type="entry name" value="ERMARD"/>
</dbReference>
<dbReference type="Proteomes" id="UP001431209">
    <property type="component" value="Unassembled WGS sequence"/>
</dbReference>
<proteinExistence type="predicted"/>
<dbReference type="EMBL" id="JAOPGA020000950">
    <property type="protein sequence ID" value="KAL0483312.1"/>
    <property type="molecule type" value="Genomic_DNA"/>
</dbReference>
<dbReference type="InterPro" id="IPR025209">
    <property type="entry name" value="DUF4209"/>
</dbReference>
<organism evidence="2 3">
    <name type="scientific">Acrasis kona</name>
    <dbReference type="NCBI Taxonomy" id="1008807"/>
    <lineage>
        <taxon>Eukaryota</taxon>
        <taxon>Discoba</taxon>
        <taxon>Heterolobosea</taxon>
        <taxon>Tetramitia</taxon>
        <taxon>Eutetramitia</taxon>
        <taxon>Acrasidae</taxon>
        <taxon>Acrasis</taxon>
    </lineage>
</organism>
<dbReference type="Pfam" id="PF13910">
    <property type="entry name" value="DUF4209"/>
    <property type="match status" value="1"/>
</dbReference>
<reference evidence="2 3" key="1">
    <citation type="submission" date="2024-03" db="EMBL/GenBank/DDBJ databases">
        <title>The Acrasis kona genome and developmental transcriptomes reveal deep origins of eukaryotic multicellular pathways.</title>
        <authorList>
            <person name="Sheikh S."/>
            <person name="Fu C.-J."/>
            <person name="Brown M.W."/>
            <person name="Baldauf S.L."/>
        </authorList>
    </citation>
    <scope>NUCLEOTIDE SEQUENCE [LARGE SCALE GENOMIC DNA]</scope>
    <source>
        <strain evidence="2 3">ATCC MYA-3509</strain>
    </source>
</reference>
<dbReference type="PANTHER" id="PTHR31701">
    <property type="entry name" value="ENDOPLASMIC RETICULUM MEMBRANE-ASSOCIATED RNA DEGRADATION PROTEIN"/>
    <property type="match status" value="1"/>
</dbReference>
<keyword evidence="3" id="KW-1185">Reference proteome</keyword>
<accession>A0AAW2Z218</accession>
<dbReference type="AlphaFoldDB" id="A0AAW2Z218"/>
<evidence type="ECO:0000313" key="2">
    <source>
        <dbReference type="EMBL" id="KAL0483312.1"/>
    </source>
</evidence>
<protein>
    <recommendedName>
        <fullName evidence="1">DUF4209 domain-containing protein</fullName>
    </recommendedName>
</protein>
<dbReference type="PANTHER" id="PTHR31701:SF2">
    <property type="entry name" value="ENDOPLASMIC RETICULUM MEMBRANE-ASSOCIATED RNA DEGRADATION PROTEIN"/>
    <property type="match status" value="1"/>
</dbReference>
<comment type="caution">
    <text evidence="2">The sequence shown here is derived from an EMBL/GenBank/DDBJ whole genome shotgun (WGS) entry which is preliminary data.</text>
</comment>
<gene>
    <name evidence="2" type="ORF">AKO1_014710</name>
</gene>
<evidence type="ECO:0000313" key="3">
    <source>
        <dbReference type="Proteomes" id="UP001431209"/>
    </source>
</evidence>
<sequence length="511" mass="59656">MGSPVMLNLRNIMWHGFVDEIELHHRYVSFIFLLYLSLCEKLSNKVLVPRPQFSTRGKYIDLVDRWNDYNHSSTFLQDCKDIVMNSYFVVPYRSDIVVRGLEQLDLAINSSDGHDKEFKLLYSIVLLFPQFEHALRQAYVAVNPDQVEEDEIYAASNEFYTTFDSIFRNHIRTTSNKNKLGASMGHSLSDAVMDCFMHYAGPRLRDKCAHGSILDLEPKLALHYHMLFLSLCLHYSKNKIFNSVSEQCYNKISTSTISIYDYRALFIQEWNNYVDCFDSSEFISNLKSTGNTRLQISEVTDFESSFDLISSSFNHSKKNNKIVFLTLCDELVKLQSLLSEKGRKSLVISSEHLFEYLQMYDRRKLEKIELKYLNHYDVLEQHLNLVNICRRMLTLLSESVQVVKDKVSSLENMMDERTARTVHRKTYGLLVQCIKPYFEVIRILSLSVLEQYQDMNREDFIDAEVFYKKKIQHVQKLLTSVERINEASKSGAIGLCLSTLFRSFIVVHKKK</sequence>